<dbReference type="InterPro" id="IPR014284">
    <property type="entry name" value="RNA_pol_sigma-70_dom"/>
</dbReference>
<dbReference type="NCBIfam" id="TIGR02937">
    <property type="entry name" value="sigma70-ECF"/>
    <property type="match status" value="1"/>
</dbReference>
<name>A0A4Q0M664_9HYPH</name>
<proteinExistence type="inferred from homology"/>
<keyword evidence="4" id="KW-0238">DNA-binding</keyword>
<feature type="domain" description="RNA polymerase sigma-70 region 2" evidence="6">
    <location>
        <begin position="30"/>
        <end position="98"/>
    </location>
</feature>
<dbReference type="GO" id="GO:0006352">
    <property type="term" value="P:DNA-templated transcription initiation"/>
    <property type="evidence" value="ECO:0007669"/>
    <property type="project" value="InterPro"/>
</dbReference>
<evidence type="ECO:0000256" key="5">
    <source>
        <dbReference type="ARBA" id="ARBA00023163"/>
    </source>
</evidence>
<dbReference type="InterPro" id="IPR013324">
    <property type="entry name" value="RNA_pol_sigma_r3/r4-like"/>
</dbReference>
<dbReference type="RefSeq" id="WP_128779166.1">
    <property type="nucleotide sequence ID" value="NZ_RYFI01000025.1"/>
</dbReference>
<dbReference type="InterPro" id="IPR039425">
    <property type="entry name" value="RNA_pol_sigma-70-like"/>
</dbReference>
<feature type="domain" description="RNA polymerase sigma factor 70 region 4 type 2" evidence="7">
    <location>
        <begin position="125"/>
        <end position="175"/>
    </location>
</feature>
<dbReference type="Proteomes" id="UP000289708">
    <property type="component" value="Unassembled WGS sequence"/>
</dbReference>
<keyword evidence="2" id="KW-0805">Transcription regulation</keyword>
<evidence type="ECO:0000256" key="3">
    <source>
        <dbReference type="ARBA" id="ARBA00023082"/>
    </source>
</evidence>
<dbReference type="OrthoDB" id="7041663at2"/>
<dbReference type="Pfam" id="PF04542">
    <property type="entry name" value="Sigma70_r2"/>
    <property type="match status" value="1"/>
</dbReference>
<dbReference type="PANTHER" id="PTHR43133">
    <property type="entry name" value="RNA POLYMERASE ECF-TYPE SIGMA FACTO"/>
    <property type="match status" value="1"/>
</dbReference>
<dbReference type="InterPro" id="IPR013325">
    <property type="entry name" value="RNA_pol_sigma_r2"/>
</dbReference>
<dbReference type="Gene3D" id="1.10.1740.10">
    <property type="match status" value="1"/>
</dbReference>
<dbReference type="SUPFAM" id="SSF88946">
    <property type="entry name" value="Sigma2 domain of RNA polymerase sigma factors"/>
    <property type="match status" value="1"/>
</dbReference>
<evidence type="ECO:0000313" key="8">
    <source>
        <dbReference type="EMBL" id="RXF68517.1"/>
    </source>
</evidence>
<evidence type="ECO:0000259" key="6">
    <source>
        <dbReference type="Pfam" id="PF04542"/>
    </source>
</evidence>
<reference evidence="8 9" key="1">
    <citation type="submission" date="2018-12" db="EMBL/GenBank/DDBJ databases">
        <title>bacterium Hansschlegelia zhihuaiae S113.</title>
        <authorList>
            <person name="He J."/>
        </authorList>
    </citation>
    <scope>NUCLEOTIDE SEQUENCE [LARGE SCALE GENOMIC DNA]</scope>
    <source>
        <strain evidence="8 9">S 113</strain>
    </source>
</reference>
<evidence type="ECO:0000259" key="7">
    <source>
        <dbReference type="Pfam" id="PF08281"/>
    </source>
</evidence>
<evidence type="ECO:0000256" key="4">
    <source>
        <dbReference type="ARBA" id="ARBA00023125"/>
    </source>
</evidence>
<dbReference type="EMBL" id="RYFI01000025">
    <property type="protein sequence ID" value="RXF68517.1"/>
    <property type="molecule type" value="Genomic_DNA"/>
</dbReference>
<evidence type="ECO:0000256" key="1">
    <source>
        <dbReference type="ARBA" id="ARBA00010641"/>
    </source>
</evidence>
<keyword evidence="9" id="KW-1185">Reference proteome</keyword>
<dbReference type="NCBIfam" id="NF009165">
    <property type="entry name" value="PRK12512.1"/>
    <property type="match status" value="1"/>
</dbReference>
<dbReference type="AlphaFoldDB" id="A0A4Q0M664"/>
<dbReference type="PANTHER" id="PTHR43133:SF58">
    <property type="entry name" value="ECF RNA POLYMERASE SIGMA FACTOR SIGD"/>
    <property type="match status" value="1"/>
</dbReference>
<gene>
    <name evidence="8" type="ORF">EK403_19685</name>
</gene>
<dbReference type="GO" id="GO:0016987">
    <property type="term" value="F:sigma factor activity"/>
    <property type="evidence" value="ECO:0007669"/>
    <property type="project" value="UniProtKB-KW"/>
</dbReference>
<organism evidence="8 9">
    <name type="scientific">Hansschlegelia zhihuaiae</name>
    <dbReference type="NCBI Taxonomy" id="405005"/>
    <lineage>
        <taxon>Bacteria</taxon>
        <taxon>Pseudomonadati</taxon>
        <taxon>Pseudomonadota</taxon>
        <taxon>Alphaproteobacteria</taxon>
        <taxon>Hyphomicrobiales</taxon>
        <taxon>Methylopilaceae</taxon>
        <taxon>Hansschlegelia</taxon>
    </lineage>
</organism>
<sequence>MNDRERDWAFWMKSALAGDAGAYRRLLSELAPFLRAVVRGRAAAYGLGAADVEDVVQETLLAIHLKRGTWDDRQPVGPWVAAIARNKLIDALRRRGRRITVPIDDLSEILPAEEQEEEGLRPHEADRLLSVLKGRQHDVVRSISLEGAEIGETAKKFGMSEGAVRVALHRGLQTLSRAYRSFRE</sequence>
<comment type="caution">
    <text evidence="8">The sequence shown here is derived from an EMBL/GenBank/DDBJ whole genome shotgun (WGS) entry which is preliminary data.</text>
</comment>
<dbReference type="GO" id="GO:0003677">
    <property type="term" value="F:DNA binding"/>
    <property type="evidence" value="ECO:0007669"/>
    <property type="project" value="UniProtKB-KW"/>
</dbReference>
<evidence type="ECO:0000313" key="9">
    <source>
        <dbReference type="Proteomes" id="UP000289708"/>
    </source>
</evidence>
<dbReference type="InterPro" id="IPR036388">
    <property type="entry name" value="WH-like_DNA-bd_sf"/>
</dbReference>
<keyword evidence="5" id="KW-0804">Transcription</keyword>
<dbReference type="InterPro" id="IPR013249">
    <property type="entry name" value="RNA_pol_sigma70_r4_t2"/>
</dbReference>
<evidence type="ECO:0000256" key="2">
    <source>
        <dbReference type="ARBA" id="ARBA00023015"/>
    </source>
</evidence>
<accession>A0A4Q0M664</accession>
<dbReference type="Gene3D" id="1.10.10.10">
    <property type="entry name" value="Winged helix-like DNA-binding domain superfamily/Winged helix DNA-binding domain"/>
    <property type="match status" value="1"/>
</dbReference>
<protein>
    <submittedName>
        <fullName evidence="8">Sigma-70 family RNA polymerase sigma factor</fullName>
    </submittedName>
</protein>
<dbReference type="Pfam" id="PF08281">
    <property type="entry name" value="Sigma70_r4_2"/>
    <property type="match status" value="1"/>
</dbReference>
<dbReference type="InterPro" id="IPR007627">
    <property type="entry name" value="RNA_pol_sigma70_r2"/>
</dbReference>
<keyword evidence="3" id="KW-0731">Sigma factor</keyword>
<dbReference type="SUPFAM" id="SSF88659">
    <property type="entry name" value="Sigma3 and sigma4 domains of RNA polymerase sigma factors"/>
    <property type="match status" value="1"/>
</dbReference>
<comment type="similarity">
    <text evidence="1">Belongs to the sigma-70 factor family. ECF subfamily.</text>
</comment>